<dbReference type="SUPFAM" id="SSF52091">
    <property type="entry name" value="SpoIIaa-like"/>
    <property type="match status" value="1"/>
</dbReference>
<dbReference type="EMBL" id="SOEB01000036">
    <property type="protein sequence ID" value="TDX21668.1"/>
    <property type="molecule type" value="Genomic_DNA"/>
</dbReference>
<evidence type="ECO:0000259" key="1">
    <source>
        <dbReference type="Pfam" id="PF13466"/>
    </source>
</evidence>
<protein>
    <submittedName>
        <fullName evidence="2">STAS domain-containing protein</fullName>
    </submittedName>
</protein>
<accession>A0A4R8FD91</accession>
<evidence type="ECO:0000313" key="2">
    <source>
        <dbReference type="EMBL" id="TDX21668.1"/>
    </source>
</evidence>
<dbReference type="Proteomes" id="UP000295484">
    <property type="component" value="Unassembled WGS sequence"/>
</dbReference>
<dbReference type="InterPro" id="IPR058548">
    <property type="entry name" value="MlaB-like_STAS"/>
</dbReference>
<dbReference type="Gene3D" id="3.30.750.24">
    <property type="entry name" value="STAS domain"/>
    <property type="match status" value="1"/>
</dbReference>
<gene>
    <name evidence="2" type="ORF">EV657_13614</name>
</gene>
<dbReference type="AlphaFoldDB" id="A0A4R8FD91"/>
<name>A0A4R8FD91_9RHOB</name>
<sequence length="101" mass="10681">MATSLIHGIDGIDLEIAEDLRVRLISDLSSKRAYRIDTAEWTRCDLSGVAVLLSAVKTASVLGATLEIDLPPDGLVETCMRGCGLDPALLRRAGAMASAQV</sequence>
<proteinExistence type="predicted"/>
<dbReference type="Pfam" id="PF13466">
    <property type="entry name" value="STAS_2"/>
    <property type="match status" value="1"/>
</dbReference>
<organism evidence="2 3">
    <name type="scientific">Rhodovulum visakhapatnamense</name>
    <dbReference type="NCBI Taxonomy" id="364297"/>
    <lineage>
        <taxon>Bacteria</taxon>
        <taxon>Pseudomonadati</taxon>
        <taxon>Pseudomonadota</taxon>
        <taxon>Alphaproteobacteria</taxon>
        <taxon>Rhodobacterales</taxon>
        <taxon>Paracoccaceae</taxon>
        <taxon>Rhodovulum</taxon>
    </lineage>
</organism>
<dbReference type="RefSeq" id="WP_113668438.1">
    <property type="nucleotide sequence ID" value="NZ_SOEB01000036.1"/>
</dbReference>
<evidence type="ECO:0000313" key="3">
    <source>
        <dbReference type="Proteomes" id="UP000295484"/>
    </source>
</evidence>
<feature type="domain" description="MlaB-like STAS" evidence="1">
    <location>
        <begin position="12"/>
        <end position="77"/>
    </location>
</feature>
<dbReference type="InterPro" id="IPR036513">
    <property type="entry name" value="STAS_dom_sf"/>
</dbReference>
<reference evidence="2 3" key="1">
    <citation type="submission" date="2019-03" db="EMBL/GenBank/DDBJ databases">
        <title>Genomic Encyclopedia of Type Strains, Phase IV (KMG-IV): sequencing the most valuable type-strain genomes for metagenomic binning, comparative biology and taxonomic classification.</title>
        <authorList>
            <person name="Goeker M."/>
        </authorList>
    </citation>
    <scope>NUCLEOTIDE SEQUENCE [LARGE SCALE GENOMIC DNA]</scope>
    <source>
        <strain evidence="2 3">JA181</strain>
    </source>
</reference>
<comment type="caution">
    <text evidence="2">The sequence shown here is derived from an EMBL/GenBank/DDBJ whole genome shotgun (WGS) entry which is preliminary data.</text>
</comment>